<evidence type="ECO:0000313" key="3">
    <source>
        <dbReference type="Proteomes" id="UP000182977"/>
    </source>
</evidence>
<dbReference type="EMBL" id="LT629791">
    <property type="protein sequence ID" value="SDU39808.1"/>
    <property type="molecule type" value="Genomic_DNA"/>
</dbReference>
<dbReference type="AlphaFoldDB" id="A0A1H2I7I6"/>
<dbReference type="RefSeq" id="WP_046767981.1">
    <property type="nucleotide sequence ID" value="NZ_KQ061223.1"/>
</dbReference>
<dbReference type="InterPro" id="IPR013901">
    <property type="entry name" value="Anthrone_oxy"/>
</dbReference>
<dbReference type="STRING" id="419479.SAMN04488563_1480"/>
<evidence type="ECO:0008006" key="4">
    <source>
        <dbReference type="Google" id="ProtNLM"/>
    </source>
</evidence>
<evidence type="ECO:0000256" key="1">
    <source>
        <dbReference type="SAM" id="Phobius"/>
    </source>
</evidence>
<feature type="transmembrane region" description="Helical" evidence="1">
    <location>
        <begin position="78"/>
        <end position="100"/>
    </location>
</feature>
<sequence>MDVLGFVVIVVVGFTAAAEFGSYAFVHPVIRRLPPEYHVRVEQGLLRTFGIVMPPLMTGSLVLAITNAARGGTEGGPLWLRVAAAVAWGLGIVSTVLVNVPINLATLRWDPDAPPETWQRTRSRWEWFQGFRSWMYLVSFVLVVWAATSA</sequence>
<evidence type="ECO:0000313" key="2">
    <source>
        <dbReference type="EMBL" id="SDU39808.1"/>
    </source>
</evidence>
<dbReference type="Pfam" id="PF08592">
    <property type="entry name" value="Anthrone_oxy"/>
    <property type="match status" value="1"/>
</dbReference>
<keyword evidence="1" id="KW-1133">Transmembrane helix</keyword>
<reference evidence="3" key="1">
    <citation type="submission" date="2016-10" db="EMBL/GenBank/DDBJ databases">
        <authorList>
            <person name="Varghese N."/>
            <person name="Submissions S."/>
        </authorList>
    </citation>
    <scope>NUCLEOTIDE SEQUENCE [LARGE SCALE GENOMIC DNA]</scope>
    <source>
        <strain evidence="3">DSM 45079</strain>
    </source>
</reference>
<name>A0A1H2I7I6_9ACTN</name>
<keyword evidence="1" id="KW-0472">Membrane</keyword>
<keyword evidence="1" id="KW-0812">Transmembrane</keyword>
<feature type="transmembrane region" description="Helical" evidence="1">
    <location>
        <begin position="130"/>
        <end position="148"/>
    </location>
</feature>
<feature type="transmembrane region" description="Helical" evidence="1">
    <location>
        <begin position="46"/>
        <end position="66"/>
    </location>
</feature>
<organism evidence="2 3">
    <name type="scientific">Jiangella alkaliphila</name>
    <dbReference type="NCBI Taxonomy" id="419479"/>
    <lineage>
        <taxon>Bacteria</taxon>
        <taxon>Bacillati</taxon>
        <taxon>Actinomycetota</taxon>
        <taxon>Actinomycetes</taxon>
        <taxon>Jiangellales</taxon>
        <taxon>Jiangellaceae</taxon>
        <taxon>Jiangella</taxon>
    </lineage>
</organism>
<protein>
    <recommendedName>
        <fullName evidence="4">DUF1772 domain-containing protein</fullName>
    </recommendedName>
</protein>
<dbReference type="OrthoDB" id="4412667at2"/>
<proteinExistence type="predicted"/>
<gene>
    <name evidence="2" type="ORF">SAMN04488563_1480</name>
</gene>
<dbReference type="Proteomes" id="UP000182977">
    <property type="component" value="Chromosome I"/>
</dbReference>
<keyword evidence="3" id="KW-1185">Reference proteome</keyword>
<feature type="transmembrane region" description="Helical" evidence="1">
    <location>
        <begin position="6"/>
        <end position="26"/>
    </location>
</feature>
<accession>A0A1H2I7I6</accession>